<accession>A0A9D4Q5U2</accession>
<comment type="caution">
    <text evidence="2">The sequence shown here is derived from an EMBL/GenBank/DDBJ whole genome shotgun (WGS) entry which is preliminary data.</text>
</comment>
<feature type="region of interest" description="Disordered" evidence="1">
    <location>
        <begin position="123"/>
        <end position="150"/>
    </location>
</feature>
<dbReference type="EMBL" id="JABSTV010001248">
    <property type="protein sequence ID" value="KAH7968525.1"/>
    <property type="molecule type" value="Genomic_DNA"/>
</dbReference>
<sequence length="150" mass="16087">MYVGLTIDPSLTWIPAAKVATFKATKVQAAVGKLLSRSQGYTPRLALLLYDTGCNGRANLCTAYGTAGATIARSSWSGNTAWQFGCFMGSRAVTDGCFIDGTPRPAICRSLCWRQAAEFCGPSPQGPRKPHPPSETAQPTSFTSWTDMRC</sequence>
<feature type="compositionally biased region" description="Polar residues" evidence="1">
    <location>
        <begin position="135"/>
        <end position="150"/>
    </location>
</feature>
<dbReference type="AlphaFoldDB" id="A0A9D4Q5U2"/>
<gene>
    <name evidence="2" type="ORF">HPB52_009266</name>
</gene>
<reference evidence="2" key="2">
    <citation type="submission" date="2021-09" db="EMBL/GenBank/DDBJ databases">
        <authorList>
            <person name="Jia N."/>
            <person name="Wang J."/>
            <person name="Shi W."/>
            <person name="Du L."/>
            <person name="Sun Y."/>
            <person name="Zhan W."/>
            <person name="Jiang J."/>
            <person name="Wang Q."/>
            <person name="Zhang B."/>
            <person name="Ji P."/>
            <person name="Sakyi L.B."/>
            <person name="Cui X."/>
            <person name="Yuan T."/>
            <person name="Jiang B."/>
            <person name="Yang W."/>
            <person name="Lam T.T.-Y."/>
            <person name="Chang Q."/>
            <person name="Ding S."/>
            <person name="Wang X."/>
            <person name="Zhu J."/>
            <person name="Ruan X."/>
            <person name="Zhao L."/>
            <person name="Wei J."/>
            <person name="Que T."/>
            <person name="Du C."/>
            <person name="Cheng J."/>
            <person name="Dai P."/>
            <person name="Han X."/>
            <person name="Huang E."/>
            <person name="Gao Y."/>
            <person name="Liu J."/>
            <person name="Shao H."/>
            <person name="Ye R."/>
            <person name="Li L."/>
            <person name="Wei W."/>
            <person name="Wang X."/>
            <person name="Wang C."/>
            <person name="Huo Q."/>
            <person name="Li W."/>
            <person name="Guo W."/>
            <person name="Chen H."/>
            <person name="Chen S."/>
            <person name="Zhou L."/>
            <person name="Zhou L."/>
            <person name="Ni X."/>
            <person name="Tian J."/>
            <person name="Zhou Y."/>
            <person name="Sheng Y."/>
            <person name="Liu T."/>
            <person name="Pan Y."/>
            <person name="Xia L."/>
            <person name="Li J."/>
            <person name="Zhao F."/>
            <person name="Cao W."/>
        </authorList>
    </citation>
    <scope>NUCLEOTIDE SEQUENCE</scope>
    <source>
        <strain evidence="2">Rsan-2018</strain>
        <tissue evidence="2">Larvae</tissue>
    </source>
</reference>
<dbReference type="Proteomes" id="UP000821837">
    <property type="component" value="Unassembled WGS sequence"/>
</dbReference>
<name>A0A9D4Q5U2_RHISA</name>
<evidence type="ECO:0000313" key="2">
    <source>
        <dbReference type="EMBL" id="KAH7968525.1"/>
    </source>
</evidence>
<protein>
    <submittedName>
        <fullName evidence="2">Uncharacterized protein</fullName>
    </submittedName>
</protein>
<evidence type="ECO:0000313" key="3">
    <source>
        <dbReference type="Proteomes" id="UP000821837"/>
    </source>
</evidence>
<proteinExistence type="predicted"/>
<keyword evidence="3" id="KW-1185">Reference proteome</keyword>
<evidence type="ECO:0000256" key="1">
    <source>
        <dbReference type="SAM" id="MobiDB-lite"/>
    </source>
</evidence>
<organism evidence="2 3">
    <name type="scientific">Rhipicephalus sanguineus</name>
    <name type="common">Brown dog tick</name>
    <name type="synonym">Ixodes sanguineus</name>
    <dbReference type="NCBI Taxonomy" id="34632"/>
    <lineage>
        <taxon>Eukaryota</taxon>
        <taxon>Metazoa</taxon>
        <taxon>Ecdysozoa</taxon>
        <taxon>Arthropoda</taxon>
        <taxon>Chelicerata</taxon>
        <taxon>Arachnida</taxon>
        <taxon>Acari</taxon>
        <taxon>Parasitiformes</taxon>
        <taxon>Ixodida</taxon>
        <taxon>Ixodoidea</taxon>
        <taxon>Ixodidae</taxon>
        <taxon>Rhipicephalinae</taxon>
        <taxon>Rhipicephalus</taxon>
        <taxon>Rhipicephalus</taxon>
    </lineage>
</organism>
<reference evidence="2" key="1">
    <citation type="journal article" date="2020" name="Cell">
        <title>Large-Scale Comparative Analyses of Tick Genomes Elucidate Their Genetic Diversity and Vector Capacities.</title>
        <authorList>
            <consortium name="Tick Genome and Microbiome Consortium (TIGMIC)"/>
            <person name="Jia N."/>
            <person name="Wang J."/>
            <person name="Shi W."/>
            <person name="Du L."/>
            <person name="Sun Y."/>
            <person name="Zhan W."/>
            <person name="Jiang J.F."/>
            <person name="Wang Q."/>
            <person name="Zhang B."/>
            <person name="Ji P."/>
            <person name="Bell-Sakyi L."/>
            <person name="Cui X.M."/>
            <person name="Yuan T.T."/>
            <person name="Jiang B.G."/>
            <person name="Yang W.F."/>
            <person name="Lam T.T."/>
            <person name="Chang Q.C."/>
            <person name="Ding S.J."/>
            <person name="Wang X.J."/>
            <person name="Zhu J.G."/>
            <person name="Ruan X.D."/>
            <person name="Zhao L."/>
            <person name="Wei J.T."/>
            <person name="Ye R.Z."/>
            <person name="Que T.C."/>
            <person name="Du C.H."/>
            <person name="Zhou Y.H."/>
            <person name="Cheng J.X."/>
            <person name="Dai P.F."/>
            <person name="Guo W.B."/>
            <person name="Han X.H."/>
            <person name="Huang E.J."/>
            <person name="Li L.F."/>
            <person name="Wei W."/>
            <person name="Gao Y.C."/>
            <person name="Liu J.Z."/>
            <person name="Shao H.Z."/>
            <person name="Wang X."/>
            <person name="Wang C.C."/>
            <person name="Yang T.C."/>
            <person name="Huo Q.B."/>
            <person name="Li W."/>
            <person name="Chen H.Y."/>
            <person name="Chen S.E."/>
            <person name="Zhou L.G."/>
            <person name="Ni X.B."/>
            <person name="Tian J.H."/>
            <person name="Sheng Y."/>
            <person name="Liu T."/>
            <person name="Pan Y.S."/>
            <person name="Xia L.Y."/>
            <person name="Li J."/>
            <person name="Zhao F."/>
            <person name="Cao W.C."/>
        </authorList>
    </citation>
    <scope>NUCLEOTIDE SEQUENCE</scope>
    <source>
        <strain evidence="2">Rsan-2018</strain>
    </source>
</reference>